<reference evidence="1 2" key="1">
    <citation type="submission" date="2016-03" db="EMBL/GenBank/DDBJ databases">
        <authorList>
            <person name="Ploux O."/>
        </authorList>
    </citation>
    <scope>NUCLEOTIDE SEQUENCE [LARGE SCALE GENOMIC DNA]</scope>
    <source>
        <strain evidence="1 2">LPB0076</strain>
    </source>
</reference>
<gene>
    <name evidence="1" type="ORF">LPBF_03250</name>
</gene>
<protein>
    <submittedName>
        <fullName evidence="1">Uncharacterized protein</fullName>
    </submittedName>
</protein>
<dbReference type="EMBL" id="LVEP01000013">
    <property type="protein sequence ID" value="OCB77978.1"/>
    <property type="molecule type" value="Genomic_DNA"/>
</dbReference>
<name>A0A1B9E7Y4_9FLAO</name>
<accession>A0A1B9E7Y4</accession>
<proteinExistence type="predicted"/>
<dbReference type="STRING" id="1763534.GCA_001831475_02677"/>
<dbReference type="RefSeq" id="WP_066332396.1">
    <property type="nucleotide sequence ID" value="NZ_CP017688.1"/>
</dbReference>
<sequence length="69" mass="8156">MATLLFTPRTTIDANIFQYRLDNSPFHAEWNIETGSYEFEEEEQSIDQLEEELALSITYDINGYFELQN</sequence>
<dbReference type="AlphaFoldDB" id="A0A1B9E7Y4"/>
<dbReference type="OrthoDB" id="1377064at2"/>
<organism evidence="1 2">
    <name type="scientific">Flavobacterium crassostreae</name>
    <dbReference type="NCBI Taxonomy" id="1763534"/>
    <lineage>
        <taxon>Bacteria</taxon>
        <taxon>Pseudomonadati</taxon>
        <taxon>Bacteroidota</taxon>
        <taxon>Flavobacteriia</taxon>
        <taxon>Flavobacteriales</taxon>
        <taxon>Flavobacteriaceae</taxon>
        <taxon>Flavobacterium</taxon>
    </lineage>
</organism>
<keyword evidence="2" id="KW-1185">Reference proteome</keyword>
<evidence type="ECO:0000313" key="1">
    <source>
        <dbReference type="EMBL" id="OCB77978.1"/>
    </source>
</evidence>
<dbReference type="Proteomes" id="UP000093510">
    <property type="component" value="Unassembled WGS sequence"/>
</dbReference>
<comment type="caution">
    <text evidence="1">The sequence shown here is derived from an EMBL/GenBank/DDBJ whole genome shotgun (WGS) entry which is preliminary data.</text>
</comment>
<evidence type="ECO:0000313" key="2">
    <source>
        <dbReference type="Proteomes" id="UP000093510"/>
    </source>
</evidence>